<accession>A0A6S6ZZI1</accession>
<evidence type="ECO:0000313" key="3">
    <source>
        <dbReference type="Proteomes" id="UP000494269"/>
    </source>
</evidence>
<dbReference type="EMBL" id="CADIJQ010000003">
    <property type="protein sequence ID" value="CAB3702217.1"/>
    <property type="molecule type" value="Genomic_DNA"/>
</dbReference>
<proteinExistence type="predicted"/>
<evidence type="ECO:0000256" key="1">
    <source>
        <dbReference type="SAM" id="SignalP"/>
    </source>
</evidence>
<dbReference type="PROSITE" id="PS51257">
    <property type="entry name" value="PROKAR_LIPOPROTEIN"/>
    <property type="match status" value="1"/>
</dbReference>
<organism evidence="2 3">
    <name type="scientific">Achromobacter kerstersii</name>
    <dbReference type="NCBI Taxonomy" id="1353890"/>
    <lineage>
        <taxon>Bacteria</taxon>
        <taxon>Pseudomonadati</taxon>
        <taxon>Pseudomonadota</taxon>
        <taxon>Betaproteobacteria</taxon>
        <taxon>Burkholderiales</taxon>
        <taxon>Alcaligenaceae</taxon>
        <taxon>Achromobacter</taxon>
    </lineage>
</organism>
<keyword evidence="1" id="KW-0732">Signal</keyword>
<feature type="chain" id="PRO_5029021085" description="Lipoprotein" evidence="1">
    <location>
        <begin position="22"/>
        <end position="256"/>
    </location>
</feature>
<dbReference type="RefSeq" id="WP_175169929.1">
    <property type="nucleotide sequence ID" value="NZ_CADIJQ010000003.1"/>
</dbReference>
<name>A0A6S6ZZI1_9BURK</name>
<sequence length="256" mass="27832">MKKLSAVAVVAAMALCGCAVKQPSPRYQLDKQANRTAIQSGKQVEIFYHADEYVVVDLGGSKSLSLLGLLGPIGLLAGLGADAAHKLDVKSRTERRSEEFSALITDNLPGESINERFARQIGDLLEKDGRQVKVTQVTRPSGSGELAQSTSNDLVASDGYMQLMLRVSTGYGATSATDSYKPVTIIEYALKDSEGTPLMSRAFTRFYGESDKTYMTYAGLLGDYKAARDELGARLTYWSEPVYTEIFRFAEPVAAE</sequence>
<evidence type="ECO:0000313" key="2">
    <source>
        <dbReference type="EMBL" id="CAB3702217.1"/>
    </source>
</evidence>
<feature type="signal peptide" evidence="1">
    <location>
        <begin position="1"/>
        <end position="21"/>
    </location>
</feature>
<dbReference type="AlphaFoldDB" id="A0A6S6ZZI1"/>
<protein>
    <recommendedName>
        <fullName evidence="4">Lipoprotein</fullName>
    </recommendedName>
</protein>
<dbReference type="Proteomes" id="UP000494269">
    <property type="component" value="Unassembled WGS sequence"/>
</dbReference>
<reference evidence="2 3" key="1">
    <citation type="submission" date="2020-04" db="EMBL/GenBank/DDBJ databases">
        <authorList>
            <person name="De Canck E."/>
        </authorList>
    </citation>
    <scope>NUCLEOTIDE SEQUENCE [LARGE SCALE GENOMIC DNA]</scope>
    <source>
        <strain evidence="2 3">LMG 3441</strain>
    </source>
</reference>
<keyword evidence="3" id="KW-1185">Reference proteome</keyword>
<gene>
    <name evidence="2" type="ORF">LMG3441_02628</name>
</gene>
<evidence type="ECO:0008006" key="4">
    <source>
        <dbReference type="Google" id="ProtNLM"/>
    </source>
</evidence>